<evidence type="ECO:0000313" key="5">
    <source>
        <dbReference type="Proteomes" id="UP000198956"/>
    </source>
</evidence>
<feature type="transmembrane region" description="Helical" evidence="1">
    <location>
        <begin position="295"/>
        <end position="315"/>
    </location>
</feature>
<protein>
    <submittedName>
        <fullName evidence="3">CPBP family intramembrane metalloprotease</fullName>
    </submittedName>
</protein>
<dbReference type="GeneID" id="97139818"/>
<reference evidence="3 6" key="2">
    <citation type="submission" date="2021-08" db="EMBL/GenBank/DDBJ databases">
        <title>Complete genome sequence of the strain Aneurinibacillus thermoaerophilus CCM 8960.</title>
        <authorList>
            <person name="Musilova J."/>
            <person name="Kourilova X."/>
            <person name="Pernicova I."/>
            <person name="Bezdicek M."/>
            <person name="Lengerova M."/>
            <person name="Obruca S."/>
            <person name="Sedlar K."/>
        </authorList>
    </citation>
    <scope>NUCLEOTIDE SEQUENCE [LARGE SCALE GENOMIC DNA]</scope>
    <source>
        <strain evidence="3 6">CCM 8960</strain>
    </source>
</reference>
<dbReference type="PANTHER" id="PTHR36435">
    <property type="entry name" value="SLR1288 PROTEIN"/>
    <property type="match status" value="1"/>
</dbReference>
<gene>
    <name evidence="3" type="ORF">K3F53_00395</name>
    <name evidence="4" type="ORF">SAMN04489735_10192</name>
</gene>
<feature type="transmembrane region" description="Helical" evidence="1">
    <location>
        <begin position="169"/>
        <end position="196"/>
    </location>
</feature>
<dbReference type="OrthoDB" id="9782250at2"/>
<feature type="transmembrane region" description="Helical" evidence="1">
    <location>
        <begin position="99"/>
        <end position="122"/>
    </location>
</feature>
<feature type="transmembrane region" description="Helical" evidence="1">
    <location>
        <begin position="216"/>
        <end position="235"/>
    </location>
</feature>
<evidence type="ECO:0000313" key="6">
    <source>
        <dbReference type="Proteomes" id="UP000826616"/>
    </source>
</evidence>
<accession>A0A1G8BCW3</accession>
<organism evidence="4 5">
    <name type="scientific">Aneurinibacillus thermoaerophilus</name>
    <dbReference type="NCBI Taxonomy" id="143495"/>
    <lineage>
        <taxon>Bacteria</taxon>
        <taxon>Bacillati</taxon>
        <taxon>Bacillota</taxon>
        <taxon>Bacilli</taxon>
        <taxon>Bacillales</taxon>
        <taxon>Paenibacillaceae</taxon>
        <taxon>Aneurinibacillus group</taxon>
        <taxon>Aneurinibacillus</taxon>
    </lineage>
</organism>
<dbReference type="Proteomes" id="UP000826616">
    <property type="component" value="Chromosome"/>
</dbReference>
<feature type="transmembrane region" description="Helical" evidence="1">
    <location>
        <begin position="53"/>
        <end position="78"/>
    </location>
</feature>
<dbReference type="EMBL" id="FNDE01000019">
    <property type="protein sequence ID" value="SDH30863.1"/>
    <property type="molecule type" value="Genomic_DNA"/>
</dbReference>
<evidence type="ECO:0000313" key="4">
    <source>
        <dbReference type="EMBL" id="SDH30863.1"/>
    </source>
</evidence>
<keyword evidence="6" id="KW-1185">Reference proteome</keyword>
<dbReference type="Pfam" id="PF02517">
    <property type="entry name" value="Rce1-like"/>
    <property type="match status" value="1"/>
</dbReference>
<dbReference type="AlphaFoldDB" id="A0A1G8BCW3"/>
<keyword evidence="1" id="KW-0812">Transmembrane</keyword>
<dbReference type="InterPro" id="IPR003675">
    <property type="entry name" value="Rce1/LyrA-like_dom"/>
</dbReference>
<keyword evidence="3" id="KW-0645">Protease</keyword>
<dbReference type="GO" id="GO:0008237">
    <property type="term" value="F:metallopeptidase activity"/>
    <property type="evidence" value="ECO:0007669"/>
    <property type="project" value="UniProtKB-KW"/>
</dbReference>
<keyword evidence="3" id="KW-0378">Hydrolase</keyword>
<evidence type="ECO:0000256" key="1">
    <source>
        <dbReference type="SAM" id="Phobius"/>
    </source>
</evidence>
<keyword evidence="1" id="KW-0472">Membrane</keyword>
<dbReference type="InterPro" id="IPR052710">
    <property type="entry name" value="CAAX_protease"/>
</dbReference>
<evidence type="ECO:0000259" key="2">
    <source>
        <dbReference type="Pfam" id="PF02517"/>
    </source>
</evidence>
<sequence>MNRNERWEKIAFFSALLLLAGYASSIGLEFSFLQWVPTEQGKWRVESSEEVTLFSFFLFVSTLFLSIIPAFFFIPALLKMRKNEFLGWETGVSGRYAMYYFALYQIFHGIISLLYLFFQYPWFSEHSIWGFFEAFLSQFIMLLLALLLFKDRMRDLGFVRPAKGKQLLWVIIIFYLFSTFLLDLVVTVPIADYFNFELDSWREEQISGEVLQAKNVSWFASMIEIILVGLFVPVAEETMFRGVLQTALVERFGALAGILGSSLLFSVIHVDPVLFPPLFTMGLILGFLRHYYQSIWVPIMFHALNNTITVLIYFFQ</sequence>
<proteinExistence type="predicted"/>
<dbReference type="PANTHER" id="PTHR36435:SF1">
    <property type="entry name" value="CAAX AMINO TERMINAL PROTEASE FAMILY PROTEIN"/>
    <property type="match status" value="1"/>
</dbReference>
<dbReference type="EMBL" id="CP080764">
    <property type="protein sequence ID" value="QYY42875.1"/>
    <property type="molecule type" value="Genomic_DNA"/>
</dbReference>
<evidence type="ECO:0000313" key="3">
    <source>
        <dbReference type="EMBL" id="QYY42875.1"/>
    </source>
</evidence>
<keyword evidence="3" id="KW-0482">Metalloprotease</keyword>
<feature type="transmembrane region" description="Helical" evidence="1">
    <location>
        <begin position="255"/>
        <end position="275"/>
    </location>
</feature>
<dbReference type="GO" id="GO:0004175">
    <property type="term" value="F:endopeptidase activity"/>
    <property type="evidence" value="ECO:0007669"/>
    <property type="project" value="UniProtKB-ARBA"/>
</dbReference>
<dbReference type="GO" id="GO:0080120">
    <property type="term" value="P:CAAX-box protein maturation"/>
    <property type="evidence" value="ECO:0007669"/>
    <property type="project" value="UniProtKB-ARBA"/>
</dbReference>
<reference evidence="4 5" key="1">
    <citation type="submission" date="2016-10" db="EMBL/GenBank/DDBJ databases">
        <authorList>
            <person name="de Groot N.N."/>
        </authorList>
    </citation>
    <scope>NUCLEOTIDE SEQUENCE [LARGE SCALE GENOMIC DNA]</scope>
    <source>
        <strain evidence="4 5">L 420-91</strain>
    </source>
</reference>
<feature type="domain" description="CAAX prenyl protease 2/Lysostaphin resistance protein A-like" evidence="2">
    <location>
        <begin position="221"/>
        <end position="308"/>
    </location>
</feature>
<keyword evidence="1" id="KW-1133">Transmembrane helix</keyword>
<feature type="transmembrane region" description="Helical" evidence="1">
    <location>
        <begin position="128"/>
        <end position="149"/>
    </location>
</feature>
<name>A0A1G8BCW3_ANETH</name>
<dbReference type="Proteomes" id="UP000198956">
    <property type="component" value="Unassembled WGS sequence"/>
</dbReference>
<dbReference type="RefSeq" id="WP_091260627.1">
    <property type="nucleotide sequence ID" value="NZ_CP080764.1"/>
</dbReference>